<feature type="region of interest" description="Disordered" evidence="1">
    <location>
        <begin position="98"/>
        <end position="125"/>
    </location>
</feature>
<evidence type="ECO:0000256" key="1">
    <source>
        <dbReference type="SAM" id="MobiDB-lite"/>
    </source>
</evidence>
<feature type="compositionally biased region" description="Basic residues" evidence="1">
    <location>
        <begin position="62"/>
        <end position="73"/>
    </location>
</feature>
<reference evidence="2" key="1">
    <citation type="journal article" date="2022" name="DNA Res.">
        <title>Genome analysis of five recently described species of the CUG-Ser clade uncovers Candida theae as a new hybrid lineage with pathogenic potential in the Candida parapsilosis species complex.</title>
        <authorList>
            <person name="Mixao V."/>
            <person name="Del Olmo V."/>
            <person name="Hegedusova E."/>
            <person name="Saus E."/>
            <person name="Pryszcz L."/>
            <person name="Cillingova A."/>
            <person name="Nosek J."/>
            <person name="Gabaldon T."/>
        </authorList>
    </citation>
    <scope>NUCLEOTIDE SEQUENCE</scope>
    <source>
        <strain evidence="2">CBS 10844</strain>
    </source>
</reference>
<comment type="caution">
    <text evidence="2">The sequence shown here is derived from an EMBL/GenBank/DDBJ whole genome shotgun (WGS) entry which is preliminary data.</text>
</comment>
<evidence type="ECO:0000313" key="3">
    <source>
        <dbReference type="Proteomes" id="UP001202479"/>
    </source>
</evidence>
<dbReference type="EMBL" id="JAHUZD010000123">
    <property type="protein sequence ID" value="KAI3403661.2"/>
    <property type="molecule type" value="Genomic_DNA"/>
</dbReference>
<dbReference type="PANTHER" id="PTHR13318:SF95">
    <property type="entry name" value="F-BOX PROTEIN YLR352W"/>
    <property type="match status" value="1"/>
</dbReference>
<name>A0AAI9SVW2_9ASCO</name>
<keyword evidence="3" id="KW-1185">Reference proteome</keyword>
<organism evidence="2 3">
    <name type="scientific">Candida oxycetoniae</name>
    <dbReference type="NCBI Taxonomy" id="497107"/>
    <lineage>
        <taxon>Eukaryota</taxon>
        <taxon>Fungi</taxon>
        <taxon>Dikarya</taxon>
        <taxon>Ascomycota</taxon>
        <taxon>Saccharomycotina</taxon>
        <taxon>Pichiomycetes</taxon>
        <taxon>Debaryomycetaceae</taxon>
        <taxon>Candida/Lodderomyces clade</taxon>
        <taxon>Candida</taxon>
    </lineage>
</organism>
<dbReference type="RefSeq" id="XP_049179408.1">
    <property type="nucleotide sequence ID" value="XM_049324936.1"/>
</dbReference>
<dbReference type="AlphaFoldDB" id="A0AAI9SVW2"/>
<protein>
    <submittedName>
        <fullName evidence="2">AMN1</fullName>
    </submittedName>
</protein>
<dbReference type="InterPro" id="IPR006553">
    <property type="entry name" value="Leu-rich_rpt_Cys-con_subtyp"/>
</dbReference>
<dbReference type="GO" id="GO:0031146">
    <property type="term" value="P:SCF-dependent proteasomal ubiquitin-dependent protein catabolic process"/>
    <property type="evidence" value="ECO:0007669"/>
    <property type="project" value="TreeGrafter"/>
</dbReference>
<evidence type="ECO:0000313" key="2">
    <source>
        <dbReference type="EMBL" id="KAI3403661.2"/>
    </source>
</evidence>
<dbReference type="InterPro" id="IPR032675">
    <property type="entry name" value="LRR_dom_sf"/>
</dbReference>
<dbReference type="GO" id="GO:0019005">
    <property type="term" value="C:SCF ubiquitin ligase complex"/>
    <property type="evidence" value="ECO:0007669"/>
    <property type="project" value="TreeGrafter"/>
</dbReference>
<proteinExistence type="predicted"/>
<dbReference type="GeneID" id="73381203"/>
<dbReference type="PANTHER" id="PTHR13318">
    <property type="entry name" value="PARTNER OF PAIRED, ISOFORM B-RELATED"/>
    <property type="match status" value="1"/>
</dbReference>
<sequence length="584" mass="66958">MSYNQTGPLPHDDTTNESLSIGNLLLNDVEKEEKEEEEEDKHTAKKARLTSSSSLDALFANKRSKSTRRKRTGHCVPSFIDTSSTSNDYFISASSSDLESLPDLTDDDEGNPTPETTPIKKTPHKFTFLDTPNSDFQFKCTKHKQLVSSSNLTQFVSPANPPKVQKAEKNRRVSIFEIPEIVYKIISFVDAQNTVSPHEPTPIRRTPLSYNHALLIHGTKELAIKAMRENTLPPSVNRTRMTTTTTNRHPLYNCSLVNKLFNKITSEIISSKFYFHNETQFNMYLANRRHDLIQPKHFNLHKLLHLRQVVFNKCITTLDFQQLETFELFMCPKVYPPLQIFQASADKLLKIVITGSKTVDDLFCHRVGQYCHNLEVVDLRACESITDSGFYSIFKSNHNLRSVNIGRKNKGHLITDNSVHVLINQNRKLHTLGLAGSFISDKILWQIAQTLPNISRLSLNNCPKLTNSGVSSIFNRATSSMFFPRLSVLELCFNLQLIDLTKLIEFKRSREVLSKESRILLLLELCEELMYRMRIQELEMDKLIATKIMDDVLYYVNNHTNDGDLTIPGVLELRKKRRRNKLVI</sequence>
<dbReference type="Gene3D" id="3.80.10.10">
    <property type="entry name" value="Ribonuclease Inhibitor"/>
    <property type="match status" value="1"/>
</dbReference>
<dbReference type="Proteomes" id="UP001202479">
    <property type="component" value="Unassembled WGS sequence"/>
</dbReference>
<dbReference type="SMART" id="SM00367">
    <property type="entry name" value="LRR_CC"/>
    <property type="match status" value="2"/>
</dbReference>
<dbReference type="SUPFAM" id="SSF52047">
    <property type="entry name" value="RNI-like"/>
    <property type="match status" value="1"/>
</dbReference>
<feature type="region of interest" description="Disordered" evidence="1">
    <location>
        <begin position="1"/>
        <end position="78"/>
    </location>
</feature>
<gene>
    <name evidence="2" type="ORF">KGF56_003588</name>
</gene>
<accession>A0AAI9SVW2</accession>